<evidence type="ECO:0000256" key="4">
    <source>
        <dbReference type="ARBA" id="ARBA00023015"/>
    </source>
</evidence>
<dbReference type="GO" id="GO:0005634">
    <property type="term" value="C:nucleus"/>
    <property type="evidence" value="ECO:0007669"/>
    <property type="project" value="UniProtKB-SubCell"/>
</dbReference>
<dbReference type="GO" id="GO:0001006">
    <property type="term" value="F:RNA polymerase III type 3 promoter sequence-specific DNA binding"/>
    <property type="evidence" value="ECO:0007669"/>
    <property type="project" value="TreeGrafter"/>
</dbReference>
<dbReference type="OrthoDB" id="46583at2759"/>
<comment type="similarity">
    <text evidence="2">Belongs to the SNAPC3/SRD2 family.</text>
</comment>
<dbReference type="GO" id="GO:0000978">
    <property type="term" value="F:RNA polymerase II cis-regulatory region sequence-specific DNA binding"/>
    <property type="evidence" value="ECO:0007669"/>
    <property type="project" value="TreeGrafter"/>
</dbReference>
<organism evidence="11 12">
    <name type="scientific">Teladorsagia circumcincta</name>
    <name type="common">Brown stomach worm</name>
    <name type="synonym">Ostertagia circumcincta</name>
    <dbReference type="NCBI Taxonomy" id="45464"/>
    <lineage>
        <taxon>Eukaryota</taxon>
        <taxon>Metazoa</taxon>
        <taxon>Ecdysozoa</taxon>
        <taxon>Nematoda</taxon>
        <taxon>Chromadorea</taxon>
        <taxon>Rhabditida</taxon>
        <taxon>Rhabditina</taxon>
        <taxon>Rhabditomorpha</taxon>
        <taxon>Strongyloidea</taxon>
        <taxon>Trichostrongylidae</taxon>
        <taxon>Teladorsagia</taxon>
    </lineage>
</organism>
<keyword evidence="7" id="KW-0539">Nucleus</keyword>
<gene>
    <name evidence="11" type="ORF">TELCIR_26044</name>
</gene>
<keyword evidence="6" id="KW-0804">Transcription</keyword>
<evidence type="ECO:0000313" key="12">
    <source>
        <dbReference type="Proteomes" id="UP000230423"/>
    </source>
</evidence>
<keyword evidence="5" id="KW-0238">DNA-binding</keyword>
<dbReference type="GO" id="GO:0019185">
    <property type="term" value="C:snRNA-activating protein complex"/>
    <property type="evidence" value="ECO:0007669"/>
    <property type="project" value="TreeGrafter"/>
</dbReference>
<dbReference type="EMBL" id="KZ427640">
    <property type="protein sequence ID" value="PIO52648.1"/>
    <property type="molecule type" value="Genomic_DNA"/>
</dbReference>
<comment type="subcellular location">
    <subcellularLocation>
        <location evidence="1">Nucleus</location>
    </subcellularLocation>
</comment>
<evidence type="ECO:0000256" key="7">
    <source>
        <dbReference type="ARBA" id="ARBA00023242"/>
    </source>
</evidence>
<evidence type="ECO:0000256" key="2">
    <source>
        <dbReference type="ARBA" id="ARBA00010410"/>
    </source>
</evidence>
<feature type="non-terminal residue" evidence="11">
    <location>
        <position position="1"/>
    </location>
</feature>
<evidence type="ECO:0000256" key="3">
    <source>
        <dbReference type="ARBA" id="ARBA00013634"/>
    </source>
</evidence>
<proteinExistence type="inferred from homology"/>
<evidence type="ECO:0000256" key="10">
    <source>
        <dbReference type="ARBA" id="ARBA00029606"/>
    </source>
</evidence>
<evidence type="ECO:0000256" key="1">
    <source>
        <dbReference type="ARBA" id="ARBA00004123"/>
    </source>
</evidence>
<keyword evidence="4" id="KW-0805">Transcription regulation</keyword>
<dbReference type="Pfam" id="PF12251">
    <property type="entry name" value="SNAPC3"/>
    <property type="match status" value="1"/>
</dbReference>
<accession>A0A2G9T3Z2</accession>
<dbReference type="GO" id="GO:0042795">
    <property type="term" value="P:snRNA transcription by RNA polymerase II"/>
    <property type="evidence" value="ECO:0007669"/>
    <property type="project" value="TreeGrafter"/>
</dbReference>
<dbReference type="GO" id="GO:0001046">
    <property type="term" value="F:core promoter sequence-specific DNA binding"/>
    <property type="evidence" value="ECO:0007669"/>
    <property type="project" value="TreeGrafter"/>
</dbReference>
<dbReference type="PANTHER" id="PTHR13421">
    <property type="entry name" value="SNRNA-ACTIVATING PROTEIN COMPLEX SUBUNIT 3"/>
    <property type="match status" value="1"/>
</dbReference>
<evidence type="ECO:0000256" key="9">
    <source>
        <dbReference type="ARBA" id="ARBA00025958"/>
    </source>
</evidence>
<sequence length="96" mass="11033">LKVLDRFLILGSNTLKDLKNVIECPSDNHVFEDVSERAVSDEDLCKNRYPSSFFFFHDTFYIDLEPKGSQDITREIRSWAAERGLGKTEVADMNST</sequence>
<dbReference type="InterPro" id="IPR022042">
    <property type="entry name" value="snRNA-activating_su3"/>
</dbReference>
<evidence type="ECO:0000256" key="8">
    <source>
        <dbReference type="ARBA" id="ARBA00025193"/>
    </source>
</evidence>
<evidence type="ECO:0000256" key="5">
    <source>
        <dbReference type="ARBA" id="ARBA00023125"/>
    </source>
</evidence>
<comment type="subunit">
    <text evidence="9">Part of the SNAPc complex composed of 5 subunits: SNAPC1, SNAPC2, SNAPC3, SNAPC4 and SNAPC5. SNAPC3 interacts with SNAPC1.</text>
</comment>
<feature type="non-terminal residue" evidence="11">
    <location>
        <position position="96"/>
    </location>
</feature>
<protein>
    <recommendedName>
        <fullName evidence="3">snRNA-activating protein complex subunit 3</fullName>
    </recommendedName>
    <alternativeName>
        <fullName evidence="10">Small nuclear RNA-activating complex polypeptide 3</fullName>
    </alternativeName>
</protein>
<dbReference type="Proteomes" id="UP000230423">
    <property type="component" value="Unassembled WGS sequence"/>
</dbReference>
<name>A0A2G9T3Z2_TELCI</name>
<evidence type="ECO:0000256" key="6">
    <source>
        <dbReference type="ARBA" id="ARBA00023163"/>
    </source>
</evidence>
<reference evidence="11 12" key="1">
    <citation type="submission" date="2015-09" db="EMBL/GenBank/DDBJ databases">
        <title>Draft genome of the parasitic nematode Teladorsagia circumcincta isolate WARC Sus (inbred).</title>
        <authorList>
            <person name="Mitreva M."/>
        </authorList>
    </citation>
    <scope>NUCLEOTIDE SEQUENCE [LARGE SCALE GENOMIC DNA]</scope>
    <source>
        <strain evidence="11 12">S</strain>
    </source>
</reference>
<comment type="function">
    <text evidence="8">Part of the SNAPc complex required for the transcription of both RNA polymerase II and III small-nuclear RNA genes. Binds to the proximal sequence element (PSE), a non-TATA-box basal promoter element common to these 2 types of genes. Recruits TBP and BRF2 to the U6 snRNA TATA box.</text>
</comment>
<keyword evidence="12" id="KW-1185">Reference proteome</keyword>
<dbReference type="GO" id="GO:0042796">
    <property type="term" value="P:snRNA transcription by RNA polymerase III"/>
    <property type="evidence" value="ECO:0007669"/>
    <property type="project" value="TreeGrafter"/>
</dbReference>
<dbReference type="GO" id="GO:0003681">
    <property type="term" value="F:bent DNA binding"/>
    <property type="evidence" value="ECO:0007669"/>
    <property type="project" value="TreeGrafter"/>
</dbReference>
<dbReference type="AlphaFoldDB" id="A0A2G9T3Z2"/>
<dbReference type="PANTHER" id="PTHR13421:SF16">
    <property type="entry name" value="SNRNA-ACTIVATING PROTEIN COMPLEX SUBUNIT 3"/>
    <property type="match status" value="1"/>
</dbReference>
<evidence type="ECO:0000313" key="11">
    <source>
        <dbReference type="EMBL" id="PIO52648.1"/>
    </source>
</evidence>